<sequence length="61" mass="7157">MTEHHLGTKVHLYPDEFHVVLKLMNRAIDNKELMDSLTEDETHILDSFIDYFMDVALEHSA</sequence>
<reference evidence="1 2" key="1">
    <citation type="submission" date="2010-09" db="EMBL/GenBank/DDBJ databases">
        <title>The Genome Sequence of Synechococcus phage S-RIP2 isolate N1_2007.</title>
        <authorList>
            <consortium name="The Broad Institute Genome Sequencing Platform"/>
            <person name="Henn M.R."/>
            <person name="Marston M."/>
            <person name="Levin J."/>
            <person name="Malboeuf C."/>
            <person name="Casali M."/>
            <person name="Russ C."/>
            <person name="Lennon N."/>
            <person name="Chapman S.B."/>
            <person name="Erlich R."/>
            <person name="Young S.K."/>
            <person name="Yandava C."/>
            <person name="Zeng Q."/>
            <person name="Fitzgerald M.F."/>
            <person name="Alvarado L."/>
            <person name="Anderson S."/>
            <person name="Berlin A."/>
            <person name="Chen Z."/>
            <person name="Freedman E."/>
            <person name="Gellesch M."/>
            <person name="Goldberg J."/>
            <person name="Green L."/>
            <person name="Griggs A."/>
            <person name="Gujja S."/>
            <person name="Heilman E.R."/>
            <person name="Heiman D."/>
            <person name="Hollinger A."/>
            <person name="Howarth C."/>
            <person name="Larson L."/>
            <person name="Mehta T."/>
            <person name="Neiman D."/>
            <person name="Pearson M."/>
            <person name="Roberts A."/>
            <person name="Ryan E."/>
            <person name="Saif S."/>
            <person name="Shea T."/>
            <person name="Shenoy N."/>
            <person name="Sisk P."/>
            <person name="Stolte C."/>
            <person name="Sykes S."/>
            <person name="White J."/>
            <person name="Haas B."/>
            <person name="Nusbaum C."/>
            <person name="Birren B."/>
        </authorList>
    </citation>
    <scope>NUCLEOTIDE SEQUENCE [LARGE SCALE GENOMIC DNA]</scope>
</reference>
<name>M4NNV2_9CAUD</name>
<dbReference type="KEGG" id="vg:15009697"/>
<accession>M4NNV2</accession>
<dbReference type="RefSeq" id="YP_007673185.1">
    <property type="nucleotide sequence ID" value="NC_020838.1"/>
</dbReference>
<dbReference type="GeneID" id="15009697"/>
<organism evidence="1 2">
    <name type="scientific">Synechococcus phage S-RIP2</name>
    <dbReference type="NCBI Taxonomy" id="754040"/>
    <lineage>
        <taxon>Viruses</taxon>
        <taxon>Duplodnaviria</taxon>
        <taxon>Heunggongvirae</taxon>
        <taxon>Uroviricota</taxon>
        <taxon>Caudoviricetes</taxon>
        <taxon>Autographivirales</taxon>
        <taxon>Sednavirus</taxon>
        <taxon>Sednavirus SRIP2</taxon>
    </lineage>
</organism>
<gene>
    <name evidence="1" type="ORF">SWQG_00042</name>
</gene>
<evidence type="ECO:0000313" key="1">
    <source>
        <dbReference type="EMBL" id="AGG91336.1"/>
    </source>
</evidence>
<evidence type="ECO:0000313" key="2">
    <source>
        <dbReference type="Proteomes" id="UP000204049"/>
    </source>
</evidence>
<proteinExistence type="predicted"/>
<dbReference type="EMBL" id="HQ317389">
    <property type="protein sequence ID" value="AGG91336.1"/>
    <property type="molecule type" value="Genomic_DNA"/>
</dbReference>
<dbReference type="Proteomes" id="UP000204049">
    <property type="component" value="Segment"/>
</dbReference>
<keyword evidence="2" id="KW-1185">Reference proteome</keyword>
<protein>
    <submittedName>
        <fullName evidence="1">Uncharacterized protein</fullName>
    </submittedName>
</protein>